<comment type="caution">
    <text evidence="1">The sequence shown here is derived from an EMBL/GenBank/DDBJ whole genome shotgun (WGS) entry which is preliminary data.</text>
</comment>
<dbReference type="AlphaFoldDB" id="A0A6V7TZH8"/>
<evidence type="ECO:0000313" key="2">
    <source>
        <dbReference type="Proteomes" id="UP000580250"/>
    </source>
</evidence>
<proteinExistence type="predicted"/>
<dbReference type="EMBL" id="CAJEWN010000021">
    <property type="protein sequence ID" value="CAD2138468.1"/>
    <property type="molecule type" value="Genomic_DNA"/>
</dbReference>
<reference evidence="1 2" key="1">
    <citation type="submission" date="2020-08" db="EMBL/GenBank/DDBJ databases">
        <authorList>
            <person name="Koutsovoulos G."/>
            <person name="Danchin GJ E."/>
        </authorList>
    </citation>
    <scope>NUCLEOTIDE SEQUENCE [LARGE SCALE GENOMIC DNA]</scope>
</reference>
<name>A0A6V7TZH8_MELEN</name>
<protein>
    <submittedName>
        <fullName evidence="1">Uncharacterized protein</fullName>
    </submittedName>
</protein>
<evidence type="ECO:0000313" key="1">
    <source>
        <dbReference type="EMBL" id="CAD2138468.1"/>
    </source>
</evidence>
<accession>A0A6V7TZH8</accession>
<dbReference type="Proteomes" id="UP000580250">
    <property type="component" value="Unassembled WGS sequence"/>
</dbReference>
<gene>
    <name evidence="1" type="ORF">MENT_LOCUS5820</name>
</gene>
<organism evidence="1 2">
    <name type="scientific">Meloidogyne enterolobii</name>
    <name type="common">Root-knot nematode worm</name>
    <name type="synonym">Meloidogyne mayaguensis</name>
    <dbReference type="NCBI Taxonomy" id="390850"/>
    <lineage>
        <taxon>Eukaryota</taxon>
        <taxon>Metazoa</taxon>
        <taxon>Ecdysozoa</taxon>
        <taxon>Nematoda</taxon>
        <taxon>Chromadorea</taxon>
        <taxon>Rhabditida</taxon>
        <taxon>Tylenchina</taxon>
        <taxon>Tylenchomorpha</taxon>
        <taxon>Tylenchoidea</taxon>
        <taxon>Meloidogynidae</taxon>
        <taxon>Meloidogyninae</taxon>
        <taxon>Meloidogyne</taxon>
    </lineage>
</organism>
<sequence>MFLIKFLFVSQIFFLIFSFCFSFYKINQRILVESTESNKNEDGSFKIKLLKMELSESNEESVNAKNENDVYFFGKFGKCNYKDTLMHPTTVVKSTDKNGNKLLEIENISIYCRYGISICSSVRNGYKELMTLLPIFNGQINLEANQLSEDNIAGNNIYYRKNIDINGGRAWEI</sequence>